<evidence type="ECO:0000256" key="6">
    <source>
        <dbReference type="ARBA" id="ARBA00023136"/>
    </source>
</evidence>
<evidence type="ECO:0000256" key="5">
    <source>
        <dbReference type="ARBA" id="ARBA00022825"/>
    </source>
</evidence>
<keyword evidence="3 10" id="KW-0645">Protease</keyword>
<name>A0AAJ5C1A7_9SPHI</name>
<dbReference type="Gene3D" id="3.90.226.10">
    <property type="entry name" value="2-enoyl-CoA Hydratase, Chain A, domain 1"/>
    <property type="match status" value="3"/>
</dbReference>
<keyword evidence="8" id="KW-1133">Transmembrane helix</keyword>
<evidence type="ECO:0000313" key="11">
    <source>
        <dbReference type="Proteomes" id="UP000215355"/>
    </source>
</evidence>
<dbReference type="GO" id="GO:0008236">
    <property type="term" value="F:serine-type peptidase activity"/>
    <property type="evidence" value="ECO:0007669"/>
    <property type="project" value="UniProtKB-KW"/>
</dbReference>
<dbReference type="GO" id="GO:0006465">
    <property type="term" value="P:signal peptide processing"/>
    <property type="evidence" value="ECO:0007669"/>
    <property type="project" value="InterPro"/>
</dbReference>
<dbReference type="NCBIfam" id="TIGR00706">
    <property type="entry name" value="SppA_dom"/>
    <property type="match status" value="1"/>
</dbReference>
<evidence type="ECO:0000256" key="1">
    <source>
        <dbReference type="ARBA" id="ARBA00004370"/>
    </source>
</evidence>
<feature type="transmembrane region" description="Helical" evidence="8">
    <location>
        <begin position="7"/>
        <end position="34"/>
    </location>
</feature>
<organism evidence="10 11">
    <name type="scientific">Sphingobacterium mizutaii</name>
    <dbReference type="NCBI Taxonomy" id="1010"/>
    <lineage>
        <taxon>Bacteria</taxon>
        <taxon>Pseudomonadati</taxon>
        <taxon>Bacteroidota</taxon>
        <taxon>Sphingobacteriia</taxon>
        <taxon>Sphingobacteriales</taxon>
        <taxon>Sphingobacteriaceae</taxon>
        <taxon>Sphingobacterium</taxon>
    </lineage>
</organism>
<dbReference type="InterPro" id="IPR004635">
    <property type="entry name" value="Pept_S49_SppA"/>
</dbReference>
<dbReference type="KEGG" id="smiz:4412673_03042"/>
<keyword evidence="6 8" id="KW-0472">Membrane</keyword>
<dbReference type="InterPro" id="IPR047272">
    <property type="entry name" value="S49_SppA_C"/>
</dbReference>
<gene>
    <name evidence="10" type="primary">sppA</name>
    <name evidence="10" type="ORF">SAMEA4412673_03042</name>
</gene>
<dbReference type="PANTHER" id="PTHR33209">
    <property type="entry name" value="PROTEASE 4"/>
    <property type="match status" value="1"/>
</dbReference>
<reference evidence="10 11" key="1">
    <citation type="submission" date="2017-06" db="EMBL/GenBank/DDBJ databases">
        <authorList>
            <consortium name="Pathogen Informatics"/>
        </authorList>
    </citation>
    <scope>NUCLEOTIDE SEQUENCE [LARGE SCALE GENOMIC DNA]</scope>
    <source>
        <strain evidence="10 11">NCTC12149</strain>
    </source>
</reference>
<dbReference type="Pfam" id="PF01343">
    <property type="entry name" value="Peptidase_S49"/>
    <property type="match status" value="2"/>
</dbReference>
<dbReference type="Proteomes" id="UP000215355">
    <property type="component" value="Chromosome 1"/>
</dbReference>
<sequence length="589" mass="64742">MRSFFKYVLATITGIIISSILMFFILMGIIGMMISSVGSKTETVTASNSVLLIDLAHAITEKTEANPFEGLDIPGYAGSKSIGLNDIVSRIKAAKTDNNIKGIYLNVSSVGTGFATMKAIREALLDFKTSDKFIVAYSDVMSQKGYYLNSVANEVYLHPQGNLDFRGLATSVMFYKEALDKLGIDMQVLKVGTYKSAVEPFILNSMSEANKEQVNSYLSSIYGTFLTDISAVKKISTDSLKSIANGYLIREPEDAKKYGFVTDLLYKDQVISKIKDKLGIDAKKDIPVVSLLDYNNKASAGEAGGDRIAVLYAYGEIIDGEGIEGQIGGDKLSRELRELRLDDKVKAIVMRVNSPGGSALASESIWREVDLTKKVKPVVVSMGDYAASGGYYISAAADSIFADPTTLTGSIGVFGLIPSFQKLFNEKLGIHFDAVKTAKFADMDVDMDRPLSEEEKGIIQGGVNKIYQVFLKRVADGRKMQVADVDSIGQGRVWTGEQAVKLKLVDRIATLDQAIEAAAKKAKIENYRISEYPRAKDPFASLWSTSRDKIKMWMLEDEMGDYVKYLSELKRISQQSGVQARIPYLVEIY</sequence>
<feature type="active site" description="Nucleophile" evidence="7">
    <location>
        <position position="388"/>
    </location>
</feature>
<comment type="similarity">
    <text evidence="2">Belongs to the peptidase S49 family.</text>
</comment>
<dbReference type="InterPro" id="IPR047217">
    <property type="entry name" value="S49_SppA_67K_type_N"/>
</dbReference>
<feature type="domain" description="Peptidase S49" evidence="9">
    <location>
        <begin position="128"/>
        <end position="279"/>
    </location>
</feature>
<keyword evidence="5" id="KW-0720">Serine protease</keyword>
<evidence type="ECO:0000259" key="9">
    <source>
        <dbReference type="Pfam" id="PF01343"/>
    </source>
</evidence>
<evidence type="ECO:0000256" key="8">
    <source>
        <dbReference type="SAM" id="Phobius"/>
    </source>
</evidence>
<dbReference type="CDD" id="cd07018">
    <property type="entry name" value="S49_SppA_67K_type"/>
    <property type="match status" value="1"/>
</dbReference>
<dbReference type="RefSeq" id="WP_093098312.1">
    <property type="nucleotide sequence ID" value="NZ_DAMDLF010000013.1"/>
</dbReference>
<feature type="active site" description="Proton donor/acceptor" evidence="7">
    <location>
        <position position="195"/>
    </location>
</feature>
<accession>A0AAJ5C1A7</accession>
<dbReference type="InterPro" id="IPR002142">
    <property type="entry name" value="Peptidase_S49"/>
</dbReference>
<dbReference type="EMBL" id="LT906468">
    <property type="protein sequence ID" value="SNV54160.1"/>
    <property type="molecule type" value="Genomic_DNA"/>
</dbReference>
<dbReference type="SUPFAM" id="SSF52096">
    <property type="entry name" value="ClpP/crotonase"/>
    <property type="match status" value="2"/>
</dbReference>
<comment type="subcellular location">
    <subcellularLocation>
        <location evidence="1">Membrane</location>
    </subcellularLocation>
</comment>
<dbReference type="InterPro" id="IPR029045">
    <property type="entry name" value="ClpP/crotonase-like_dom_sf"/>
</dbReference>
<evidence type="ECO:0000313" key="10">
    <source>
        <dbReference type="EMBL" id="SNV54160.1"/>
    </source>
</evidence>
<evidence type="ECO:0000256" key="4">
    <source>
        <dbReference type="ARBA" id="ARBA00022801"/>
    </source>
</evidence>
<evidence type="ECO:0000256" key="3">
    <source>
        <dbReference type="ARBA" id="ARBA00022670"/>
    </source>
</evidence>
<dbReference type="PIRSF" id="PIRSF001217">
    <property type="entry name" value="Protease_4_SppA"/>
    <property type="match status" value="1"/>
</dbReference>
<keyword evidence="4 10" id="KW-0378">Hydrolase</keyword>
<feature type="domain" description="Peptidase S49" evidence="9">
    <location>
        <begin position="372"/>
        <end position="524"/>
    </location>
</feature>
<keyword evidence="8" id="KW-0812">Transmembrane</keyword>
<dbReference type="AlphaFoldDB" id="A0AAJ5C1A7"/>
<dbReference type="CDD" id="cd07023">
    <property type="entry name" value="S49_Sppa_N_C"/>
    <property type="match status" value="1"/>
</dbReference>
<evidence type="ECO:0000256" key="2">
    <source>
        <dbReference type="ARBA" id="ARBA00008683"/>
    </source>
</evidence>
<dbReference type="NCBIfam" id="TIGR00705">
    <property type="entry name" value="SppA_67K"/>
    <property type="match status" value="1"/>
</dbReference>
<proteinExistence type="inferred from homology"/>
<protein>
    <submittedName>
        <fullName evidence="10">Protease 4</fullName>
        <ecNumber evidence="10">3.4.21.-</ecNumber>
    </submittedName>
</protein>
<dbReference type="PANTHER" id="PTHR33209:SF1">
    <property type="entry name" value="PEPTIDASE S49 DOMAIN-CONTAINING PROTEIN"/>
    <property type="match status" value="1"/>
</dbReference>
<dbReference type="GO" id="GO:0016020">
    <property type="term" value="C:membrane"/>
    <property type="evidence" value="ECO:0007669"/>
    <property type="project" value="UniProtKB-SubCell"/>
</dbReference>
<dbReference type="InterPro" id="IPR004634">
    <property type="entry name" value="Pept_S49_pIV"/>
</dbReference>
<dbReference type="EC" id="3.4.21.-" evidence="10"/>
<evidence type="ECO:0000256" key="7">
    <source>
        <dbReference type="PIRSR" id="PIRSR001217-1"/>
    </source>
</evidence>